<dbReference type="RefSeq" id="WP_165922952.1">
    <property type="nucleotide sequence ID" value="NZ_BHVT01000009.1"/>
</dbReference>
<evidence type="ECO:0000313" key="1">
    <source>
        <dbReference type="EMBL" id="TCV86325.1"/>
    </source>
</evidence>
<reference evidence="1 2" key="1">
    <citation type="submission" date="2019-03" db="EMBL/GenBank/DDBJ databases">
        <title>Genomic Encyclopedia of Type Strains, Phase IV (KMG-IV): sequencing the most valuable type-strain genomes for metagenomic binning, comparative biology and taxonomic classification.</title>
        <authorList>
            <person name="Goeker M."/>
        </authorList>
    </citation>
    <scope>NUCLEOTIDE SEQUENCE [LARGE SCALE GENOMIC DNA]</scope>
    <source>
        <strain evidence="1 2">DSM 100309</strain>
    </source>
</reference>
<dbReference type="AlphaFoldDB" id="A0A4R3Y2E9"/>
<keyword evidence="2" id="KW-1185">Reference proteome</keyword>
<organism evidence="1 2">
    <name type="scientific">Sulfurirhabdus autotrophica</name>
    <dbReference type="NCBI Taxonomy" id="1706046"/>
    <lineage>
        <taxon>Bacteria</taxon>
        <taxon>Pseudomonadati</taxon>
        <taxon>Pseudomonadota</taxon>
        <taxon>Betaproteobacteria</taxon>
        <taxon>Nitrosomonadales</taxon>
        <taxon>Sulfuricellaceae</taxon>
        <taxon>Sulfurirhabdus</taxon>
    </lineage>
</organism>
<comment type="caution">
    <text evidence="1">The sequence shown here is derived from an EMBL/GenBank/DDBJ whole genome shotgun (WGS) entry which is preliminary data.</text>
</comment>
<dbReference type="Proteomes" id="UP000295367">
    <property type="component" value="Unassembled WGS sequence"/>
</dbReference>
<sequence length="58" mass="6707">MTKHQAVTWWMSQLSLQLHDFMESPLGGSKAGLLELIHQYENAVKDKQIVPPKFGRER</sequence>
<proteinExistence type="predicted"/>
<accession>A0A4R3Y2E9</accession>
<name>A0A4R3Y2E9_9PROT</name>
<protein>
    <submittedName>
        <fullName evidence="1">Uncharacterized protein</fullName>
    </submittedName>
</protein>
<dbReference type="EMBL" id="SMCO01000007">
    <property type="protein sequence ID" value="TCV86325.1"/>
    <property type="molecule type" value="Genomic_DNA"/>
</dbReference>
<evidence type="ECO:0000313" key="2">
    <source>
        <dbReference type="Proteomes" id="UP000295367"/>
    </source>
</evidence>
<gene>
    <name evidence="1" type="ORF">EDC63_10712</name>
</gene>